<keyword evidence="3" id="KW-1185">Reference proteome</keyword>
<sequence length="136" mass="14438">MIRIREIDHLVLRIVDLERMLAFYCGALGCTVERRQDAIGLVQLRAGSSLIDLVPVDGKLGSMGGAAPGAGGRNMDHFCLRVEPFDEAAIRSHLAAHGVTAGQVESRYGAEGEGPSIYLTDPEGNVVELKGAPAQP</sequence>
<organism evidence="2 3">
    <name type="scientific">Rugamonas aquatica</name>
    <dbReference type="NCBI Taxonomy" id="2743357"/>
    <lineage>
        <taxon>Bacteria</taxon>
        <taxon>Pseudomonadati</taxon>
        <taxon>Pseudomonadota</taxon>
        <taxon>Betaproteobacteria</taxon>
        <taxon>Burkholderiales</taxon>
        <taxon>Oxalobacteraceae</taxon>
        <taxon>Telluria group</taxon>
        <taxon>Rugamonas</taxon>
    </lineage>
</organism>
<dbReference type="InterPro" id="IPR004360">
    <property type="entry name" value="Glyas_Fos-R_dOase_dom"/>
</dbReference>
<dbReference type="Proteomes" id="UP000440498">
    <property type="component" value="Unassembled WGS sequence"/>
</dbReference>
<dbReference type="EMBL" id="WHUG01000001">
    <property type="protein sequence ID" value="MQA37199.1"/>
    <property type="molecule type" value="Genomic_DNA"/>
</dbReference>
<dbReference type="PROSITE" id="PS51819">
    <property type="entry name" value="VOC"/>
    <property type="match status" value="1"/>
</dbReference>
<protein>
    <submittedName>
        <fullName evidence="2">VOC family protein</fullName>
    </submittedName>
</protein>
<dbReference type="Pfam" id="PF00903">
    <property type="entry name" value="Glyoxalase"/>
    <property type="match status" value="1"/>
</dbReference>
<dbReference type="InterPro" id="IPR050383">
    <property type="entry name" value="GlyoxalaseI/FosfomycinResist"/>
</dbReference>
<evidence type="ECO:0000313" key="3">
    <source>
        <dbReference type="Proteomes" id="UP000440498"/>
    </source>
</evidence>
<dbReference type="InterPro" id="IPR037523">
    <property type="entry name" value="VOC_core"/>
</dbReference>
<reference evidence="2 3" key="1">
    <citation type="submission" date="2019-10" db="EMBL/GenBank/DDBJ databases">
        <title>Two novel species isolated from a subtropical stream in China.</title>
        <authorList>
            <person name="Lu H."/>
        </authorList>
    </citation>
    <scope>NUCLEOTIDE SEQUENCE [LARGE SCALE GENOMIC DNA]</scope>
    <source>
        <strain evidence="2 3">FT29W</strain>
    </source>
</reference>
<dbReference type="PANTHER" id="PTHR21366:SF14">
    <property type="entry name" value="GLYOXALASE DOMAIN-CONTAINING PROTEIN 5"/>
    <property type="match status" value="1"/>
</dbReference>
<comment type="caution">
    <text evidence="2">The sequence shown here is derived from an EMBL/GenBank/DDBJ whole genome shotgun (WGS) entry which is preliminary data.</text>
</comment>
<accession>A0A6A7MWT5</accession>
<dbReference type="InterPro" id="IPR029068">
    <property type="entry name" value="Glyas_Bleomycin-R_OHBP_Dase"/>
</dbReference>
<dbReference type="PANTHER" id="PTHR21366">
    <property type="entry name" value="GLYOXALASE FAMILY PROTEIN"/>
    <property type="match status" value="1"/>
</dbReference>
<dbReference type="AlphaFoldDB" id="A0A6A7MWT5"/>
<dbReference type="SUPFAM" id="SSF54593">
    <property type="entry name" value="Glyoxalase/Bleomycin resistance protein/Dihydroxybiphenyl dioxygenase"/>
    <property type="match status" value="1"/>
</dbReference>
<dbReference type="PROSITE" id="PS51257">
    <property type="entry name" value="PROKAR_LIPOPROTEIN"/>
    <property type="match status" value="1"/>
</dbReference>
<proteinExistence type="predicted"/>
<dbReference type="Gene3D" id="3.10.180.10">
    <property type="entry name" value="2,3-Dihydroxybiphenyl 1,2-Dioxygenase, domain 1"/>
    <property type="match status" value="1"/>
</dbReference>
<dbReference type="RefSeq" id="WP_152836517.1">
    <property type="nucleotide sequence ID" value="NZ_WHUG01000001.1"/>
</dbReference>
<evidence type="ECO:0000313" key="2">
    <source>
        <dbReference type="EMBL" id="MQA37199.1"/>
    </source>
</evidence>
<feature type="domain" description="VOC" evidence="1">
    <location>
        <begin position="6"/>
        <end position="132"/>
    </location>
</feature>
<gene>
    <name evidence="2" type="ORF">GEV02_03480</name>
</gene>
<name>A0A6A7MWT5_9BURK</name>
<evidence type="ECO:0000259" key="1">
    <source>
        <dbReference type="PROSITE" id="PS51819"/>
    </source>
</evidence>